<dbReference type="EMBL" id="CP097510">
    <property type="protein sequence ID" value="URE39764.1"/>
    <property type="molecule type" value="Genomic_DNA"/>
</dbReference>
<dbReference type="Gene3D" id="1.10.10.10">
    <property type="entry name" value="Winged helix-like DNA-binding domain superfamily/Winged helix DNA-binding domain"/>
    <property type="match status" value="1"/>
</dbReference>
<evidence type="ECO:0000313" key="11">
    <source>
        <dbReference type="EMBL" id="URE39764.1"/>
    </source>
</evidence>
<evidence type="ECO:0000256" key="1">
    <source>
        <dbReference type="ARBA" id="ARBA00008894"/>
    </source>
</evidence>
<feature type="domain" description="Disease resistance protein winged helix" evidence="9">
    <location>
        <begin position="447"/>
        <end position="509"/>
    </location>
</feature>
<dbReference type="Pfam" id="PF23559">
    <property type="entry name" value="WHD_DRP"/>
    <property type="match status" value="1"/>
</dbReference>
<dbReference type="InterPro" id="IPR027417">
    <property type="entry name" value="P-loop_NTPase"/>
</dbReference>
<dbReference type="InterPro" id="IPR055414">
    <property type="entry name" value="LRR_R13L4/SHOC2-like"/>
</dbReference>
<reference evidence="11" key="1">
    <citation type="submission" date="2022-05" db="EMBL/GenBank/DDBJ databases">
        <title>The Musa troglodytarum L. genome provides insights into the mechanism of non-climacteric behaviour and enrichment of carotenoids.</title>
        <authorList>
            <person name="Wang J."/>
        </authorList>
    </citation>
    <scope>NUCLEOTIDE SEQUENCE</scope>
    <source>
        <tissue evidence="11">Leaf</tissue>
    </source>
</reference>
<dbReference type="InterPro" id="IPR002182">
    <property type="entry name" value="NB-ARC"/>
</dbReference>
<protein>
    <submittedName>
        <fullName evidence="11">Disease resistance protein</fullName>
    </submittedName>
</protein>
<keyword evidence="4" id="KW-0547">Nucleotide-binding</keyword>
<feature type="domain" description="NB-ARC" evidence="7">
    <location>
        <begin position="207"/>
        <end position="358"/>
    </location>
</feature>
<evidence type="ECO:0000256" key="4">
    <source>
        <dbReference type="ARBA" id="ARBA00022741"/>
    </source>
</evidence>
<evidence type="ECO:0000256" key="2">
    <source>
        <dbReference type="ARBA" id="ARBA00022614"/>
    </source>
</evidence>
<dbReference type="InterPro" id="IPR041118">
    <property type="entry name" value="Rx_N"/>
</dbReference>
<dbReference type="GO" id="GO:0043531">
    <property type="term" value="F:ADP binding"/>
    <property type="evidence" value="ECO:0007669"/>
    <property type="project" value="InterPro"/>
</dbReference>
<dbReference type="Gene3D" id="3.80.10.10">
    <property type="entry name" value="Ribonuclease Inhibitor"/>
    <property type="match status" value="2"/>
</dbReference>
<accession>A0A9E7HSK9</accession>
<evidence type="ECO:0000256" key="3">
    <source>
        <dbReference type="ARBA" id="ARBA00022737"/>
    </source>
</evidence>
<dbReference type="InterPro" id="IPR036388">
    <property type="entry name" value="WH-like_DNA-bd_sf"/>
</dbReference>
<keyword evidence="3" id="KW-0677">Repeat</keyword>
<dbReference type="Gene3D" id="1.20.5.4130">
    <property type="match status" value="1"/>
</dbReference>
<comment type="similarity">
    <text evidence="1">Belongs to the disease resistance NB-LRR family.</text>
</comment>
<dbReference type="Gene3D" id="3.40.50.300">
    <property type="entry name" value="P-loop containing nucleotide triphosphate hydrolases"/>
    <property type="match status" value="1"/>
</dbReference>
<gene>
    <name evidence="11" type="ORF">MUK42_33948</name>
</gene>
<dbReference type="GO" id="GO:0006952">
    <property type="term" value="P:defense response"/>
    <property type="evidence" value="ECO:0007669"/>
    <property type="project" value="UniProtKB-KW"/>
</dbReference>
<dbReference type="InterPro" id="IPR032675">
    <property type="entry name" value="LRR_dom_sf"/>
</dbReference>
<dbReference type="Pfam" id="PF23598">
    <property type="entry name" value="LRR_14"/>
    <property type="match status" value="1"/>
</dbReference>
<name>A0A9E7HSK9_9LILI</name>
<dbReference type="PANTHER" id="PTHR36766">
    <property type="entry name" value="PLANT BROAD-SPECTRUM MILDEW RESISTANCE PROTEIN RPW8"/>
    <property type="match status" value="1"/>
</dbReference>
<keyword evidence="6" id="KW-0067">ATP-binding</keyword>
<dbReference type="GO" id="GO:0005524">
    <property type="term" value="F:ATP binding"/>
    <property type="evidence" value="ECO:0007669"/>
    <property type="project" value="UniProtKB-KW"/>
</dbReference>
<dbReference type="Proteomes" id="UP001055439">
    <property type="component" value="Chromosome 8"/>
</dbReference>
<dbReference type="Pfam" id="PF00931">
    <property type="entry name" value="NB-ARC"/>
    <property type="match status" value="1"/>
</dbReference>
<sequence>MVMMVGQWFARYVVHKVMDKMGDKALSLTSDNDNMLVDVRTMLKKVEDSLPRILAVIHATEGKPIKSQVLVNWLRELKDAAYEADDVLDEFEVRELQELQDSSKMAAFVSSAHRFIKNLFVSDDELRRLKNLVGDIDEIFLDIDSKTAEVDKYVAKGKSATRETSSFMREEVIGRDKERDKILDMLLRLDDEPDFGSKGAGSSSYPSLGVLPIVGIGGVGKTALAQLIYNDERVANHFKRKWVYVSDDFKLKRIFKELIYDSPGGVFEDNISSAAMLKKLKDEFKDKRFLIVLDDVWDETGTTWEELSSALTFGAKGSTILLTTQSPKVAEIMGTMNPIHLEPLEEHDFGRLFELCAFGDEELEPDLKAKLQLIGQQILQKLHGLPLAGKALGSLLRTRLDEKFWNAVLESEWWEEDFAVSNILPSLGLGYQHLSTNLKQCFAYASVFPKAYVFQKERLVQMWIAQGFIQSKSQEDIGSQIFDELADRHFFLSKQDGGYMMHDLIRELAVCVSLDECCVVNDDEPVEIPPTVRHLTFTAAKLDAVREVHKFRKVRTLIFFHEYNPREFYDVLEDILENIKSLRVLDLSYVRMELKRLPDAICELSHLRYLDISHTKIRQLPKSFPRLCHLQVLNVKGCFSLYKHTEGMDRLISLRYFYAEAGTISLINGIGKLTNLQELENFQVARKRGHQIGELKHLRNLRRRLHIRNLENVESKEEAMEAQLKDKHQLNEVSNCWTEDRKTVETWTWLYLKALNHHALVITSYGGLRYPTWLVTNRLINLVSVTLSSCKRLDSLPPLGKLPFLTNLEFKVMPALKLIGVELYENADPVFPSLEFLKLELLEGCEEWSEAHSRQFLPHLRELHICHCKKLRKAPLPYLPTSFLKALNVWNFGDLGCDLSGCLQLLTSIEFLELHDCKHRASVCLSNLSNLNVLWLINCPELRLPGGIRSLPKLRELTIEGCPNLYEPGLQWDQPSDEQNLRSLSYFGTDGCTLYNMRLMFGRIHTLRMLQYCNCKHLASFTVEQEEWLQQLPSLEELQFTRSEELLSLPANLANISSIKKLEISSCPEIKSLPENGLPMLLKELIISQCPSLIERCRKDEGADWLKIAHIPYIQIDDQEIESMTRVSCSGAAADHVCIGAGAEHDDDDNWGNELNCKKVFYVL</sequence>
<dbReference type="SUPFAM" id="SSF52540">
    <property type="entry name" value="P-loop containing nucleoside triphosphate hydrolases"/>
    <property type="match status" value="1"/>
</dbReference>
<evidence type="ECO:0000256" key="5">
    <source>
        <dbReference type="ARBA" id="ARBA00022821"/>
    </source>
</evidence>
<keyword evidence="5" id="KW-0611">Plant defense</keyword>
<evidence type="ECO:0000259" key="9">
    <source>
        <dbReference type="Pfam" id="PF23559"/>
    </source>
</evidence>
<organism evidence="11 12">
    <name type="scientific">Musa troglodytarum</name>
    <name type="common">fe'i banana</name>
    <dbReference type="NCBI Taxonomy" id="320322"/>
    <lineage>
        <taxon>Eukaryota</taxon>
        <taxon>Viridiplantae</taxon>
        <taxon>Streptophyta</taxon>
        <taxon>Embryophyta</taxon>
        <taxon>Tracheophyta</taxon>
        <taxon>Spermatophyta</taxon>
        <taxon>Magnoliopsida</taxon>
        <taxon>Liliopsida</taxon>
        <taxon>Zingiberales</taxon>
        <taxon>Musaceae</taxon>
        <taxon>Musa</taxon>
    </lineage>
</organism>
<evidence type="ECO:0000256" key="6">
    <source>
        <dbReference type="ARBA" id="ARBA00022840"/>
    </source>
</evidence>
<feature type="domain" description="Disease resistance N-terminal" evidence="8">
    <location>
        <begin position="18"/>
        <end position="105"/>
    </location>
</feature>
<dbReference type="PANTHER" id="PTHR36766:SF40">
    <property type="entry name" value="DISEASE RESISTANCE PROTEIN RGA3"/>
    <property type="match status" value="1"/>
</dbReference>
<dbReference type="SUPFAM" id="SSF52058">
    <property type="entry name" value="L domain-like"/>
    <property type="match status" value="1"/>
</dbReference>
<evidence type="ECO:0000259" key="10">
    <source>
        <dbReference type="Pfam" id="PF23598"/>
    </source>
</evidence>
<dbReference type="Pfam" id="PF18052">
    <property type="entry name" value="Rx_N"/>
    <property type="match status" value="1"/>
</dbReference>
<dbReference type="AlphaFoldDB" id="A0A9E7HSK9"/>
<feature type="domain" description="Disease resistance R13L4/SHOC-2-like LRR" evidence="10">
    <location>
        <begin position="576"/>
        <end position="869"/>
    </location>
</feature>
<dbReference type="GO" id="GO:0051707">
    <property type="term" value="P:response to other organism"/>
    <property type="evidence" value="ECO:0007669"/>
    <property type="project" value="UniProtKB-ARBA"/>
</dbReference>
<evidence type="ECO:0000259" key="8">
    <source>
        <dbReference type="Pfam" id="PF18052"/>
    </source>
</evidence>
<keyword evidence="12" id="KW-1185">Reference proteome</keyword>
<keyword evidence="2" id="KW-0433">Leucine-rich repeat</keyword>
<dbReference type="PRINTS" id="PR00364">
    <property type="entry name" value="DISEASERSIST"/>
</dbReference>
<dbReference type="OrthoDB" id="847809at2759"/>
<proteinExistence type="inferred from homology"/>
<dbReference type="InterPro" id="IPR058922">
    <property type="entry name" value="WHD_DRP"/>
</dbReference>
<evidence type="ECO:0000259" key="7">
    <source>
        <dbReference type="Pfam" id="PF00931"/>
    </source>
</evidence>
<evidence type="ECO:0000313" key="12">
    <source>
        <dbReference type="Proteomes" id="UP001055439"/>
    </source>
</evidence>